<organism evidence="1 2">
    <name type="scientific">Brachionus plicatilis</name>
    <name type="common">Marine rotifer</name>
    <name type="synonym">Brachionus muelleri</name>
    <dbReference type="NCBI Taxonomy" id="10195"/>
    <lineage>
        <taxon>Eukaryota</taxon>
        <taxon>Metazoa</taxon>
        <taxon>Spiralia</taxon>
        <taxon>Gnathifera</taxon>
        <taxon>Rotifera</taxon>
        <taxon>Eurotatoria</taxon>
        <taxon>Monogononta</taxon>
        <taxon>Pseudotrocha</taxon>
        <taxon>Ploima</taxon>
        <taxon>Brachionidae</taxon>
        <taxon>Brachionus</taxon>
    </lineage>
</organism>
<keyword evidence="2" id="KW-1185">Reference proteome</keyword>
<dbReference type="Proteomes" id="UP000276133">
    <property type="component" value="Unassembled WGS sequence"/>
</dbReference>
<dbReference type="AlphaFoldDB" id="A0A3M7PL19"/>
<name>A0A3M7PL19_BRAPC</name>
<evidence type="ECO:0000313" key="2">
    <source>
        <dbReference type="Proteomes" id="UP000276133"/>
    </source>
</evidence>
<dbReference type="EMBL" id="REGN01010032">
    <property type="protein sequence ID" value="RMZ99825.1"/>
    <property type="molecule type" value="Genomic_DNA"/>
</dbReference>
<comment type="caution">
    <text evidence="1">The sequence shown here is derived from an EMBL/GenBank/DDBJ whole genome shotgun (WGS) entry which is preliminary data.</text>
</comment>
<proteinExistence type="predicted"/>
<gene>
    <name evidence="1" type="ORF">BpHYR1_007077</name>
</gene>
<evidence type="ECO:0000313" key="1">
    <source>
        <dbReference type="EMBL" id="RMZ99825.1"/>
    </source>
</evidence>
<sequence>MLLKKISLFFRNDLKNLLKLIIIVEGKRDNQILNSNQINAAIGSKGSNYNRLIKIKLKINVSIIKVFHKN</sequence>
<reference evidence="1 2" key="1">
    <citation type="journal article" date="2018" name="Sci. Rep.">
        <title>Genomic signatures of local adaptation to the degree of environmental predictability in rotifers.</title>
        <authorList>
            <person name="Franch-Gras L."/>
            <person name="Hahn C."/>
            <person name="Garcia-Roger E.M."/>
            <person name="Carmona M.J."/>
            <person name="Serra M."/>
            <person name="Gomez A."/>
        </authorList>
    </citation>
    <scope>NUCLEOTIDE SEQUENCE [LARGE SCALE GENOMIC DNA]</scope>
    <source>
        <strain evidence="1">HYR1</strain>
    </source>
</reference>
<protein>
    <submittedName>
        <fullName evidence="1">Uncharacterized protein</fullName>
    </submittedName>
</protein>
<accession>A0A3M7PL19</accession>